<name>A0A538S699_UNCEI</name>
<feature type="non-terminal residue" evidence="4">
    <location>
        <position position="1"/>
    </location>
</feature>
<dbReference type="InterPro" id="IPR002123">
    <property type="entry name" value="Plipid/glycerol_acylTrfase"/>
</dbReference>
<accession>A0A538S699</accession>
<feature type="domain" description="Phospholipid/glycerol acyltransferase" evidence="3">
    <location>
        <begin position="1"/>
        <end position="95"/>
    </location>
</feature>
<organism evidence="4 5">
    <name type="scientific">Eiseniibacteriota bacterium</name>
    <dbReference type="NCBI Taxonomy" id="2212470"/>
    <lineage>
        <taxon>Bacteria</taxon>
        <taxon>Candidatus Eiseniibacteriota</taxon>
    </lineage>
</organism>
<dbReference type="Proteomes" id="UP000320184">
    <property type="component" value="Unassembled WGS sequence"/>
</dbReference>
<evidence type="ECO:0000313" key="5">
    <source>
        <dbReference type="Proteomes" id="UP000320184"/>
    </source>
</evidence>
<evidence type="ECO:0000256" key="2">
    <source>
        <dbReference type="ARBA" id="ARBA00023315"/>
    </source>
</evidence>
<dbReference type="Pfam" id="PF01553">
    <property type="entry name" value="Acyltransferase"/>
    <property type="match status" value="1"/>
</dbReference>
<keyword evidence="1 4" id="KW-0808">Transferase</keyword>
<dbReference type="CDD" id="cd07989">
    <property type="entry name" value="LPLAT_AGPAT-like"/>
    <property type="match status" value="1"/>
</dbReference>
<evidence type="ECO:0000313" key="4">
    <source>
        <dbReference type="EMBL" id="TMQ46908.1"/>
    </source>
</evidence>
<evidence type="ECO:0000256" key="1">
    <source>
        <dbReference type="ARBA" id="ARBA00022679"/>
    </source>
</evidence>
<evidence type="ECO:0000259" key="3">
    <source>
        <dbReference type="SMART" id="SM00563"/>
    </source>
</evidence>
<dbReference type="GO" id="GO:0003841">
    <property type="term" value="F:1-acylglycerol-3-phosphate O-acyltransferase activity"/>
    <property type="evidence" value="ECO:0007669"/>
    <property type="project" value="TreeGrafter"/>
</dbReference>
<gene>
    <name evidence="4" type="ORF">E6K73_14440</name>
</gene>
<reference evidence="4 5" key="1">
    <citation type="journal article" date="2019" name="Nat. Microbiol.">
        <title>Mediterranean grassland soil C-N compound turnover is dependent on rainfall and depth, and is mediated by genomically divergent microorganisms.</title>
        <authorList>
            <person name="Diamond S."/>
            <person name="Andeer P.F."/>
            <person name="Li Z."/>
            <person name="Crits-Christoph A."/>
            <person name="Burstein D."/>
            <person name="Anantharaman K."/>
            <person name="Lane K.R."/>
            <person name="Thomas B.C."/>
            <person name="Pan C."/>
            <person name="Northen T.R."/>
            <person name="Banfield J.F."/>
        </authorList>
    </citation>
    <scope>NUCLEOTIDE SEQUENCE [LARGE SCALE GENOMIC DNA]</scope>
    <source>
        <strain evidence="4">WS_3</strain>
    </source>
</reference>
<dbReference type="SUPFAM" id="SSF69593">
    <property type="entry name" value="Glycerol-3-phosphate (1)-acyltransferase"/>
    <property type="match status" value="1"/>
</dbReference>
<dbReference type="EMBL" id="VBOT01000215">
    <property type="protein sequence ID" value="TMQ46908.1"/>
    <property type="molecule type" value="Genomic_DNA"/>
</dbReference>
<dbReference type="PANTHER" id="PTHR10434:SF15">
    <property type="entry name" value="PHOSPHOLIPID_GLYCEROL ACYLTRANSFERASE DOMAIN-CONTAINING PROTEIN"/>
    <property type="match status" value="1"/>
</dbReference>
<dbReference type="SMART" id="SM00563">
    <property type="entry name" value="PlsC"/>
    <property type="match status" value="1"/>
</dbReference>
<keyword evidence="2 4" id="KW-0012">Acyltransferase</keyword>
<dbReference type="AlphaFoldDB" id="A0A538S699"/>
<proteinExistence type="predicted"/>
<dbReference type="PANTHER" id="PTHR10434">
    <property type="entry name" value="1-ACYL-SN-GLYCEROL-3-PHOSPHATE ACYLTRANSFERASE"/>
    <property type="match status" value="1"/>
</dbReference>
<sequence length="152" mass="16792">PVRFVMDHQIFRIPVLSFIFRTGRAIPIAPAREDPDALARAHDQIAKALEEGDLICIFPEGKITYDGQLSPFRPGVKRIVDRTPVPVVPLALRGLWGSFFSRHEGPAMTKWSRIAKRIYSRISLVAGPPVAAGEVTPEGLQTVVLELRGDSL</sequence>
<dbReference type="GO" id="GO:0006654">
    <property type="term" value="P:phosphatidic acid biosynthetic process"/>
    <property type="evidence" value="ECO:0007669"/>
    <property type="project" value="TreeGrafter"/>
</dbReference>
<comment type="caution">
    <text evidence="4">The sequence shown here is derived from an EMBL/GenBank/DDBJ whole genome shotgun (WGS) entry which is preliminary data.</text>
</comment>
<protein>
    <submittedName>
        <fullName evidence="4">Glycerol acyltransferase</fullName>
    </submittedName>
</protein>